<evidence type="ECO:0000313" key="11">
    <source>
        <dbReference type="EMBL" id="CAD7256604.1"/>
    </source>
</evidence>
<reference evidence="11" key="1">
    <citation type="submission" date="2020-11" db="EMBL/GenBank/DDBJ databases">
        <authorList>
            <person name="Tran Van P."/>
        </authorList>
    </citation>
    <scope>NUCLEOTIDE SEQUENCE</scope>
</reference>
<dbReference type="InterPro" id="IPR014748">
    <property type="entry name" value="Enoyl-CoA_hydra_C"/>
</dbReference>
<sequence length="491" mass="53597">MRPNIASIENHGEEMKGWTHASFSGRLQSACFKPQPENRTQPSIVLTDFLSAVVSVLTRPRERKIPHPPPHCGLSGNKAVPFLLPRAQFGSGLNGPHLHLQSDVVGGGQVLCLSTDTIVVMDNSKFPNMPIRPHNVTSYAATLFSTPAQVVGDMVVDSSGSSIEGTLDKVQLMWQYQPHIVEDKRKLNVARCEQSRVLKRSLKGGQGSTVLAASPTTDKRLEISLAVQELASYTCQLGMFSSSAKGGSSFGSFQTLAVTVPKPFVYQVELNRPQKLNAMSNTMWLEIGQCFSELGDNAECRAIVLSGSGKIFCAGIDFIDLMELSKIVVEHEDIARRSNALRKQIKRYQDSITSLEKRLPKIIGSDSLVRELSYTARKMLAPEAKECGLVSRVFDNKDSLLEGALNVATDIATKSPVAVQLTKRNLVYSRDHTVEEGLEYILEERETRGDHQLLPASAKDQDDTPPVDANSQPGLSTEPQPGSSTAPSFAP</sequence>
<feature type="region of interest" description="Disordered" evidence="9">
    <location>
        <begin position="445"/>
        <end position="491"/>
    </location>
</feature>
<dbReference type="Gene3D" id="3.90.226.10">
    <property type="entry name" value="2-enoyl-CoA Hydratase, Chain A, domain 1"/>
    <property type="match status" value="2"/>
</dbReference>
<name>A0A7R9AM63_TIMSH</name>
<evidence type="ECO:0000256" key="8">
    <source>
        <dbReference type="SAM" id="Coils"/>
    </source>
</evidence>
<dbReference type="PANTHER" id="PTHR43149">
    <property type="entry name" value="ENOYL-COA HYDRATASE"/>
    <property type="match status" value="1"/>
</dbReference>
<evidence type="ECO:0000256" key="2">
    <source>
        <dbReference type="ARBA" id="ARBA00005005"/>
    </source>
</evidence>
<dbReference type="Gene3D" id="1.10.12.10">
    <property type="entry name" value="Lyase 2-enoyl-coa Hydratase, Chain A, domain 2"/>
    <property type="match status" value="1"/>
</dbReference>
<keyword evidence="7" id="KW-0413">Isomerase</keyword>
<dbReference type="GO" id="GO:0003860">
    <property type="term" value="F:3-hydroxyisobutyryl-CoA hydrolase activity"/>
    <property type="evidence" value="ECO:0007669"/>
    <property type="project" value="UniProtKB-EC"/>
</dbReference>
<feature type="compositionally biased region" description="Polar residues" evidence="9">
    <location>
        <begin position="469"/>
        <end position="491"/>
    </location>
</feature>
<dbReference type="Pfam" id="PF00378">
    <property type="entry name" value="ECH_1"/>
    <property type="match status" value="1"/>
</dbReference>
<evidence type="ECO:0000256" key="9">
    <source>
        <dbReference type="SAM" id="MobiDB-lite"/>
    </source>
</evidence>
<comment type="pathway">
    <text evidence="2">Lipid metabolism; fatty acid beta-oxidation.</text>
</comment>
<evidence type="ECO:0000256" key="7">
    <source>
        <dbReference type="ARBA" id="ARBA00023235"/>
    </source>
</evidence>
<accession>A0A7R9AM63</accession>
<dbReference type="InterPro" id="IPR029045">
    <property type="entry name" value="ClpP/crotonase-like_dom_sf"/>
</dbReference>
<dbReference type="GO" id="GO:0005739">
    <property type="term" value="C:mitochondrion"/>
    <property type="evidence" value="ECO:0007669"/>
    <property type="project" value="TreeGrafter"/>
</dbReference>
<protein>
    <recommendedName>
        <fullName evidence="4">3-hydroxyisobutyryl-CoA hydrolase</fullName>
        <ecNumber evidence="4">3.1.2.4</ecNumber>
    </recommendedName>
</protein>
<dbReference type="UniPathway" id="UPA00659"/>
<dbReference type="SUPFAM" id="SSF52096">
    <property type="entry name" value="ClpP/crotonase"/>
    <property type="match status" value="1"/>
</dbReference>
<dbReference type="InterPro" id="IPR045004">
    <property type="entry name" value="ECH_dom"/>
</dbReference>
<evidence type="ECO:0000256" key="4">
    <source>
        <dbReference type="ARBA" id="ARBA00011915"/>
    </source>
</evidence>
<evidence type="ECO:0000256" key="6">
    <source>
        <dbReference type="ARBA" id="ARBA00023098"/>
    </source>
</evidence>
<dbReference type="GO" id="GO:0051750">
    <property type="term" value="F:delta(3,5)-delta(2,4)-dienoyl-CoA isomerase activity"/>
    <property type="evidence" value="ECO:0007669"/>
    <property type="project" value="TreeGrafter"/>
</dbReference>
<dbReference type="CDD" id="cd06558">
    <property type="entry name" value="crotonase-like"/>
    <property type="match status" value="1"/>
</dbReference>
<evidence type="ECO:0000259" key="10">
    <source>
        <dbReference type="Pfam" id="PF16113"/>
    </source>
</evidence>
<organism evidence="11">
    <name type="scientific">Timema shepardi</name>
    <name type="common">Walking stick</name>
    <dbReference type="NCBI Taxonomy" id="629360"/>
    <lineage>
        <taxon>Eukaryota</taxon>
        <taxon>Metazoa</taxon>
        <taxon>Ecdysozoa</taxon>
        <taxon>Arthropoda</taxon>
        <taxon>Hexapoda</taxon>
        <taxon>Insecta</taxon>
        <taxon>Pterygota</taxon>
        <taxon>Neoptera</taxon>
        <taxon>Polyneoptera</taxon>
        <taxon>Phasmatodea</taxon>
        <taxon>Timematodea</taxon>
        <taxon>Timematoidea</taxon>
        <taxon>Timematidae</taxon>
        <taxon>Timema</taxon>
    </lineage>
</organism>
<feature type="domain" description="Enoyl-CoA hydratase/isomerase" evidence="10">
    <location>
        <begin position="268"/>
        <end position="353"/>
    </location>
</feature>
<keyword evidence="5" id="KW-0276">Fatty acid metabolism</keyword>
<comment type="catalytic activity">
    <reaction evidence="1">
        <text>3-hydroxy-2-methylpropanoyl-CoA + H2O = 3-hydroxy-2-methylpropanoate + CoA + H(+)</text>
        <dbReference type="Rhea" id="RHEA:20888"/>
        <dbReference type="ChEBI" id="CHEBI:11805"/>
        <dbReference type="ChEBI" id="CHEBI:15377"/>
        <dbReference type="ChEBI" id="CHEBI:15378"/>
        <dbReference type="ChEBI" id="CHEBI:57287"/>
        <dbReference type="ChEBI" id="CHEBI:57340"/>
        <dbReference type="EC" id="3.1.2.4"/>
    </reaction>
</comment>
<evidence type="ECO:0000256" key="5">
    <source>
        <dbReference type="ARBA" id="ARBA00022832"/>
    </source>
</evidence>
<feature type="coiled-coil region" evidence="8">
    <location>
        <begin position="331"/>
        <end position="358"/>
    </location>
</feature>
<dbReference type="EC" id="3.1.2.4" evidence="4"/>
<proteinExistence type="inferred from homology"/>
<keyword evidence="6" id="KW-0443">Lipid metabolism</keyword>
<evidence type="ECO:0000256" key="3">
    <source>
        <dbReference type="ARBA" id="ARBA00005254"/>
    </source>
</evidence>
<comment type="similarity">
    <text evidence="3">Belongs to the enoyl-CoA hydratase/isomerase family.</text>
</comment>
<dbReference type="AlphaFoldDB" id="A0A7R9AM63"/>
<dbReference type="InterPro" id="IPR001753">
    <property type="entry name" value="Enoyl-CoA_hydra/iso"/>
</dbReference>
<keyword evidence="8" id="KW-0175">Coiled coil</keyword>
<dbReference type="GO" id="GO:0006635">
    <property type="term" value="P:fatty acid beta-oxidation"/>
    <property type="evidence" value="ECO:0007669"/>
    <property type="project" value="UniProtKB-UniPathway"/>
</dbReference>
<dbReference type="EMBL" id="OC000237">
    <property type="protein sequence ID" value="CAD7256604.1"/>
    <property type="molecule type" value="Genomic_DNA"/>
</dbReference>
<dbReference type="Pfam" id="PF16113">
    <property type="entry name" value="ECH_2"/>
    <property type="match status" value="1"/>
</dbReference>
<gene>
    <name evidence="11" type="ORF">TSIB3V08_LOCUS884</name>
</gene>
<dbReference type="PANTHER" id="PTHR43149:SF1">
    <property type="entry name" value="DELTA(3,5)-DELTA(2,4)-DIENOYL-COA ISOMERASE, MITOCHONDRIAL"/>
    <property type="match status" value="1"/>
</dbReference>
<dbReference type="InterPro" id="IPR045002">
    <property type="entry name" value="Ech1-like"/>
</dbReference>
<evidence type="ECO:0000256" key="1">
    <source>
        <dbReference type="ARBA" id="ARBA00001709"/>
    </source>
</evidence>